<reference evidence="2 3" key="2">
    <citation type="journal article" date="2016" name="Int. J. Syst. Evol. Microbiol.">
        <title>Flavisolibacter tropicus sp. nov., isolated from tropical soil.</title>
        <authorList>
            <person name="Lee J.J."/>
            <person name="Kang M.S."/>
            <person name="Kim G.S."/>
            <person name="Lee C.S."/>
            <person name="Lim S."/>
            <person name="Lee J."/>
            <person name="Roh S.H."/>
            <person name="Kang H."/>
            <person name="Ha J.M."/>
            <person name="Bae S."/>
            <person name="Jung H.Y."/>
            <person name="Kim M.K."/>
        </authorList>
    </citation>
    <scope>NUCLEOTIDE SEQUENCE [LARGE SCALE GENOMIC DNA]</scope>
    <source>
        <strain evidence="2 3">LCS9</strain>
    </source>
</reference>
<organism evidence="2 3">
    <name type="scientific">Flavisolibacter tropicus</name>
    <dbReference type="NCBI Taxonomy" id="1492898"/>
    <lineage>
        <taxon>Bacteria</taxon>
        <taxon>Pseudomonadati</taxon>
        <taxon>Bacteroidota</taxon>
        <taxon>Chitinophagia</taxon>
        <taxon>Chitinophagales</taxon>
        <taxon>Chitinophagaceae</taxon>
        <taxon>Flavisolibacter</taxon>
    </lineage>
</organism>
<keyword evidence="1" id="KW-0472">Membrane</keyword>
<name>A0A172TW42_9BACT</name>
<dbReference type="RefSeq" id="WP_066404914.1">
    <property type="nucleotide sequence ID" value="NZ_CP011390.1"/>
</dbReference>
<sequence>MEQMQVQPTETTATDIVSEHYDTYKEVQQDILETETRKTRNAILIVAALLFGSDLLALLMANAVSGTNLLYILIVPVIFATIGIFALKQPLAAIITAIVLYVSLWAFNVYIYGGAQILSGLIMKAIAVTFLLMGLNHAREAVKARKNLKSA</sequence>
<dbReference type="EMBL" id="CP011390">
    <property type="protein sequence ID" value="ANE51178.1"/>
    <property type="molecule type" value="Genomic_DNA"/>
</dbReference>
<reference evidence="3" key="1">
    <citation type="submission" date="2015-01" db="EMBL/GenBank/DDBJ databases">
        <title>Flavisolibacter sp./LCS9/ whole genome sequencing.</title>
        <authorList>
            <person name="Kim M.K."/>
            <person name="Srinivasan S."/>
            <person name="Lee J.-J."/>
        </authorList>
    </citation>
    <scope>NUCLEOTIDE SEQUENCE [LARGE SCALE GENOMIC DNA]</scope>
    <source>
        <strain evidence="3">LCS9</strain>
    </source>
</reference>
<proteinExistence type="predicted"/>
<keyword evidence="1" id="KW-1133">Transmembrane helix</keyword>
<protein>
    <submittedName>
        <fullName evidence="2">Uncharacterized protein</fullName>
    </submittedName>
</protein>
<dbReference type="Proteomes" id="UP000077177">
    <property type="component" value="Chromosome"/>
</dbReference>
<dbReference type="KEGG" id="fla:SY85_12365"/>
<evidence type="ECO:0000256" key="1">
    <source>
        <dbReference type="SAM" id="Phobius"/>
    </source>
</evidence>
<evidence type="ECO:0000313" key="2">
    <source>
        <dbReference type="EMBL" id="ANE51178.1"/>
    </source>
</evidence>
<accession>A0A172TW42</accession>
<keyword evidence="3" id="KW-1185">Reference proteome</keyword>
<dbReference type="AlphaFoldDB" id="A0A172TW42"/>
<gene>
    <name evidence="2" type="ORF">SY85_12365</name>
</gene>
<evidence type="ECO:0000313" key="3">
    <source>
        <dbReference type="Proteomes" id="UP000077177"/>
    </source>
</evidence>
<feature type="transmembrane region" description="Helical" evidence="1">
    <location>
        <begin position="42"/>
        <end position="63"/>
    </location>
</feature>
<feature type="transmembrane region" description="Helical" evidence="1">
    <location>
        <begin position="117"/>
        <end position="136"/>
    </location>
</feature>
<keyword evidence="1" id="KW-0812">Transmembrane</keyword>
<feature type="transmembrane region" description="Helical" evidence="1">
    <location>
        <begin position="69"/>
        <end position="87"/>
    </location>
</feature>
<feature type="transmembrane region" description="Helical" evidence="1">
    <location>
        <begin position="92"/>
        <end position="111"/>
    </location>
</feature>